<dbReference type="SMART" id="SM01008">
    <property type="entry name" value="Ald_Xan_dh_C"/>
    <property type="match status" value="1"/>
</dbReference>
<dbReference type="EMBL" id="UINC01088799">
    <property type="protein sequence ID" value="SVC39341.1"/>
    <property type="molecule type" value="Genomic_DNA"/>
</dbReference>
<dbReference type="PANTHER" id="PTHR47495">
    <property type="entry name" value="ALDEHYDE DEHYDROGENASE"/>
    <property type="match status" value="1"/>
</dbReference>
<name>A0A382LWT1_9ZZZZ</name>
<dbReference type="InterPro" id="IPR052516">
    <property type="entry name" value="N-heterocyclic_Hydroxylase"/>
</dbReference>
<reference evidence="3" key="1">
    <citation type="submission" date="2018-05" db="EMBL/GenBank/DDBJ databases">
        <authorList>
            <person name="Lanie J.A."/>
            <person name="Ng W.-L."/>
            <person name="Kazmierczak K.M."/>
            <person name="Andrzejewski T.M."/>
            <person name="Davidsen T.M."/>
            <person name="Wayne K.J."/>
            <person name="Tettelin H."/>
            <person name="Glass J.I."/>
            <person name="Rusch D."/>
            <person name="Podicherti R."/>
            <person name="Tsui H.-C.T."/>
            <person name="Winkler M.E."/>
        </authorList>
    </citation>
    <scope>NUCLEOTIDE SEQUENCE</scope>
</reference>
<dbReference type="SUPFAM" id="SSF54665">
    <property type="entry name" value="CO dehydrogenase molybdoprotein N-domain-like"/>
    <property type="match status" value="1"/>
</dbReference>
<proteinExistence type="predicted"/>
<sequence length="84" mass="9167">MTSIKDPKKYNVIGTRPVRPDGTDKVTGRALYGADFDMAGLLHGKILRSPHPHARIKSINFDEALKIDGVLAVVTSKDLPDNPD</sequence>
<dbReference type="AlphaFoldDB" id="A0A382LWT1"/>
<gene>
    <name evidence="3" type="ORF">METZ01_LOCUS292195</name>
</gene>
<evidence type="ECO:0000256" key="1">
    <source>
        <dbReference type="SAM" id="MobiDB-lite"/>
    </source>
</evidence>
<protein>
    <recommendedName>
        <fullName evidence="2">Aldehyde oxidase/xanthine dehydrogenase a/b hammerhead domain-containing protein</fullName>
    </recommendedName>
</protein>
<organism evidence="3">
    <name type="scientific">marine metagenome</name>
    <dbReference type="NCBI Taxonomy" id="408172"/>
    <lineage>
        <taxon>unclassified sequences</taxon>
        <taxon>metagenomes</taxon>
        <taxon>ecological metagenomes</taxon>
    </lineage>
</organism>
<dbReference type="Gene3D" id="3.90.1170.50">
    <property type="entry name" value="Aldehyde oxidase/xanthine dehydrogenase, a/b hammerhead"/>
    <property type="match status" value="1"/>
</dbReference>
<feature type="non-terminal residue" evidence="3">
    <location>
        <position position="84"/>
    </location>
</feature>
<evidence type="ECO:0000313" key="3">
    <source>
        <dbReference type="EMBL" id="SVC39341.1"/>
    </source>
</evidence>
<feature type="domain" description="Aldehyde oxidase/xanthine dehydrogenase a/b hammerhead" evidence="2">
    <location>
        <begin position="27"/>
        <end position="83"/>
    </location>
</feature>
<accession>A0A382LWT1</accession>
<feature type="region of interest" description="Disordered" evidence="1">
    <location>
        <begin position="1"/>
        <end position="21"/>
    </location>
</feature>
<dbReference type="InterPro" id="IPR000674">
    <property type="entry name" value="Ald_Oxase/Xan_DH_a/b"/>
</dbReference>
<dbReference type="PANTHER" id="PTHR47495:SF2">
    <property type="entry name" value="ALDEHYDE DEHYDROGENASE"/>
    <property type="match status" value="1"/>
</dbReference>
<dbReference type="Pfam" id="PF01315">
    <property type="entry name" value="Ald_Xan_dh_C"/>
    <property type="match status" value="1"/>
</dbReference>
<dbReference type="InterPro" id="IPR036856">
    <property type="entry name" value="Ald_Oxase/Xan_DH_a/b_sf"/>
</dbReference>
<evidence type="ECO:0000259" key="2">
    <source>
        <dbReference type="SMART" id="SM01008"/>
    </source>
</evidence>